<feature type="domain" description="Protein kinase" evidence="10">
    <location>
        <begin position="7"/>
        <end position="262"/>
    </location>
</feature>
<keyword evidence="9" id="KW-1133">Transmembrane helix</keyword>
<dbReference type="PANTHER" id="PTHR43289:SF6">
    <property type="entry name" value="SERINE_THREONINE-PROTEIN KINASE NEKL-3"/>
    <property type="match status" value="1"/>
</dbReference>
<evidence type="ECO:0000256" key="3">
    <source>
        <dbReference type="ARBA" id="ARBA00022679"/>
    </source>
</evidence>
<keyword evidence="6 7" id="KW-0067">ATP-binding</keyword>
<feature type="transmembrane region" description="Helical" evidence="9">
    <location>
        <begin position="345"/>
        <end position="367"/>
    </location>
</feature>
<name>A0A117MKE8_9ACTN</name>
<feature type="region of interest" description="Disordered" evidence="8">
    <location>
        <begin position="371"/>
        <end position="454"/>
    </location>
</feature>
<dbReference type="PANTHER" id="PTHR43289">
    <property type="entry name" value="MITOGEN-ACTIVATED PROTEIN KINASE KINASE KINASE 20-RELATED"/>
    <property type="match status" value="1"/>
</dbReference>
<dbReference type="SMART" id="SM00220">
    <property type="entry name" value="S_TKc"/>
    <property type="match status" value="1"/>
</dbReference>
<dbReference type="PROSITE" id="PS00107">
    <property type="entry name" value="PROTEIN_KINASE_ATP"/>
    <property type="match status" value="1"/>
</dbReference>
<dbReference type="RefSeq" id="WP_062713630.1">
    <property type="nucleotide sequence ID" value="NZ_LLZG01000399.1"/>
</dbReference>
<organism evidence="11 12">
    <name type="scientific">Streptomyces regalis</name>
    <dbReference type="NCBI Taxonomy" id="68262"/>
    <lineage>
        <taxon>Bacteria</taxon>
        <taxon>Bacillati</taxon>
        <taxon>Actinomycetota</taxon>
        <taxon>Actinomycetes</taxon>
        <taxon>Kitasatosporales</taxon>
        <taxon>Streptomycetaceae</taxon>
        <taxon>Streptomyces</taxon>
    </lineage>
</organism>
<feature type="region of interest" description="Disordered" evidence="8">
    <location>
        <begin position="282"/>
        <end position="335"/>
    </location>
</feature>
<evidence type="ECO:0000259" key="10">
    <source>
        <dbReference type="PROSITE" id="PS50011"/>
    </source>
</evidence>
<evidence type="ECO:0000256" key="6">
    <source>
        <dbReference type="ARBA" id="ARBA00022840"/>
    </source>
</evidence>
<feature type="compositionally biased region" description="Basic and acidic residues" evidence="8">
    <location>
        <begin position="428"/>
        <end position="448"/>
    </location>
</feature>
<keyword evidence="9" id="KW-0812">Transmembrane</keyword>
<dbReference type="PROSITE" id="PS00108">
    <property type="entry name" value="PROTEIN_KINASE_ST"/>
    <property type="match status" value="1"/>
</dbReference>
<evidence type="ECO:0000256" key="4">
    <source>
        <dbReference type="ARBA" id="ARBA00022741"/>
    </source>
</evidence>
<keyword evidence="4 7" id="KW-0547">Nucleotide-binding</keyword>
<sequence length="454" mass="48037">MLIADRYRLDAPIGRGAMGEVWRAYDETLGRAVAVKLLLAQESDPTAASRFRLEAQTAGRLNHPNVVGVLDFGEYGDRLFLVMELVEGDSLARLAAAGRLPAEQVARIAAQAAAGLAAAHRQGIVHRDIKPANLLLGAEGTVKVGDFGIARFLDDPGAALTATGQIVGTSLYLAPERALGKPAGPASDVYALGCVLYQLLTGRAPFQADTAVAILHQHLDAPPTPPRELGVSLPPAFENYLLGLLAKRPEDRPTAQQAADWFATGAWQGRPEPLPAAAPTALRQTAPPARPAPSPEPDLDRPIGESAPATTHLLPSATGRAGGRSRRGVRQRPAVRELASRRPMLASAVAGTVLFLAALFVGMAWFAPDRSASETSRTSPDRTTSPDPASTPSAPATEPSTSPSPSAPVPTPSDSVLLDDEDQAGDQESVKDAPEEEKSRQEHKRERRDEDEDD</sequence>
<dbReference type="AlphaFoldDB" id="A0A117MKE8"/>
<gene>
    <name evidence="11" type="ORF">ADL12_42730</name>
</gene>
<keyword evidence="12" id="KW-1185">Reference proteome</keyword>
<keyword evidence="9" id="KW-0472">Membrane</keyword>
<comment type="caution">
    <text evidence="11">The sequence shown here is derived from an EMBL/GenBank/DDBJ whole genome shotgun (WGS) entry which is preliminary data.</text>
</comment>
<dbReference type="InterPro" id="IPR011009">
    <property type="entry name" value="Kinase-like_dom_sf"/>
</dbReference>
<dbReference type="PROSITE" id="PS50011">
    <property type="entry name" value="PROTEIN_KINASE_DOM"/>
    <property type="match status" value="1"/>
</dbReference>
<dbReference type="GO" id="GO:0004674">
    <property type="term" value="F:protein serine/threonine kinase activity"/>
    <property type="evidence" value="ECO:0007669"/>
    <property type="project" value="UniProtKB-KW"/>
</dbReference>
<dbReference type="Proteomes" id="UP000053923">
    <property type="component" value="Unassembled WGS sequence"/>
</dbReference>
<dbReference type="Gene3D" id="3.30.200.20">
    <property type="entry name" value="Phosphorylase Kinase, domain 1"/>
    <property type="match status" value="1"/>
</dbReference>
<evidence type="ECO:0000256" key="5">
    <source>
        <dbReference type="ARBA" id="ARBA00022777"/>
    </source>
</evidence>
<dbReference type="Gene3D" id="1.10.510.10">
    <property type="entry name" value="Transferase(Phosphotransferase) domain 1"/>
    <property type="match status" value="1"/>
</dbReference>
<accession>A0A117MKE8</accession>
<dbReference type="GO" id="GO:0005524">
    <property type="term" value="F:ATP binding"/>
    <property type="evidence" value="ECO:0007669"/>
    <property type="project" value="UniProtKB-UniRule"/>
</dbReference>
<keyword evidence="2 11" id="KW-0723">Serine/threonine-protein kinase</keyword>
<evidence type="ECO:0000256" key="1">
    <source>
        <dbReference type="ARBA" id="ARBA00012513"/>
    </source>
</evidence>
<proteinExistence type="predicted"/>
<feature type="compositionally biased region" description="Low complexity" evidence="8">
    <location>
        <begin position="373"/>
        <end position="404"/>
    </location>
</feature>
<dbReference type="InterPro" id="IPR017441">
    <property type="entry name" value="Protein_kinase_ATP_BS"/>
</dbReference>
<keyword evidence="5 11" id="KW-0418">Kinase</keyword>
<evidence type="ECO:0000313" key="12">
    <source>
        <dbReference type="Proteomes" id="UP000053923"/>
    </source>
</evidence>
<keyword evidence="3" id="KW-0808">Transferase</keyword>
<evidence type="ECO:0000313" key="11">
    <source>
        <dbReference type="EMBL" id="KUL22237.1"/>
    </source>
</evidence>
<dbReference type="InterPro" id="IPR008271">
    <property type="entry name" value="Ser/Thr_kinase_AS"/>
</dbReference>
<dbReference type="InterPro" id="IPR000719">
    <property type="entry name" value="Prot_kinase_dom"/>
</dbReference>
<feature type="binding site" evidence="7">
    <location>
        <position position="36"/>
    </location>
    <ligand>
        <name>ATP</name>
        <dbReference type="ChEBI" id="CHEBI:30616"/>
    </ligand>
</feature>
<evidence type="ECO:0000256" key="9">
    <source>
        <dbReference type="SAM" id="Phobius"/>
    </source>
</evidence>
<dbReference type="EMBL" id="LLZG01000399">
    <property type="protein sequence ID" value="KUL22237.1"/>
    <property type="molecule type" value="Genomic_DNA"/>
</dbReference>
<dbReference type="FunFam" id="1.10.510.10:FF:000021">
    <property type="entry name" value="Serine/threonine protein kinase"/>
    <property type="match status" value="1"/>
</dbReference>
<evidence type="ECO:0000256" key="7">
    <source>
        <dbReference type="PROSITE-ProRule" id="PRU10141"/>
    </source>
</evidence>
<reference evidence="12" key="1">
    <citation type="submission" date="2015-10" db="EMBL/GenBank/DDBJ databases">
        <authorList>
            <person name="Ju K.-S."/>
            <person name="Doroghazi J.R."/>
            <person name="Metcalf W.W."/>
        </authorList>
    </citation>
    <scope>NUCLEOTIDE SEQUENCE [LARGE SCALE GENOMIC DNA]</scope>
    <source>
        <strain evidence="12">NRRL 3151</strain>
    </source>
</reference>
<protein>
    <recommendedName>
        <fullName evidence="1">non-specific serine/threonine protein kinase</fullName>
        <ecNumber evidence="1">2.7.11.1</ecNumber>
    </recommendedName>
</protein>
<dbReference type="EC" id="2.7.11.1" evidence="1"/>
<dbReference type="CDD" id="cd14014">
    <property type="entry name" value="STKc_PknB_like"/>
    <property type="match status" value="1"/>
</dbReference>
<dbReference type="Pfam" id="PF00069">
    <property type="entry name" value="Pkinase"/>
    <property type="match status" value="1"/>
</dbReference>
<evidence type="ECO:0000256" key="8">
    <source>
        <dbReference type="SAM" id="MobiDB-lite"/>
    </source>
</evidence>
<dbReference type="SUPFAM" id="SSF56112">
    <property type="entry name" value="Protein kinase-like (PK-like)"/>
    <property type="match status" value="1"/>
</dbReference>
<evidence type="ECO:0000256" key="2">
    <source>
        <dbReference type="ARBA" id="ARBA00022527"/>
    </source>
</evidence>